<dbReference type="KEGG" id="hir:HETIRDRAFT_155828"/>
<proteinExistence type="inferred from homology"/>
<dbReference type="PRINTS" id="PR00463">
    <property type="entry name" value="EP450I"/>
</dbReference>
<evidence type="ECO:0000256" key="1">
    <source>
        <dbReference type="ARBA" id="ARBA00001971"/>
    </source>
</evidence>
<dbReference type="GeneID" id="20667597"/>
<dbReference type="AlphaFoldDB" id="W4K3A2"/>
<sequence>MDRRATIYSDRPQNIVPNDLMTGGLLITFTHYNDVWRRLRKAAHEALNKAVAHKYHPTQAVEAVLLTLGVLTDPENWEAHLRRTAVSSIMSMLYDTPPIASEEDPTVQRINDFVIRLTRAALPGAHFVEFFPWMIYIPSKFAKWKRQALDYFAQDSILFEGLFKGVRDRVEQGEDRPSLCASLIEDAGRHGLSERENAWLAGTMYGAATDTNATVMSWWIFAMVLYPEVQKRGQAEIDAVVGRDRLPTFADFDKLPYIRGMVKECLRWRPIDPVGIPHRSTEDDWYEGYFIPAGTTIIANVWHLNRDERIYGPDAKEFNPSRHLDEKGQILPGLADTKDESHFTYGFGRRICVGRHVANNSLFIQIAMMLWAMNIDRPTNETGVPVPMDIEGCVDDGLSVHPIPFNCKITPRHAQAISMLEQEKESHIQ</sequence>
<accession>W4K3A2</accession>
<evidence type="ECO:0000313" key="11">
    <source>
        <dbReference type="Proteomes" id="UP000030671"/>
    </source>
</evidence>
<keyword evidence="5 9" id="KW-0479">Metal-binding</keyword>
<dbReference type="InterPro" id="IPR001128">
    <property type="entry name" value="Cyt_P450"/>
</dbReference>
<dbReference type="Pfam" id="PF00067">
    <property type="entry name" value="p450"/>
    <property type="match status" value="1"/>
</dbReference>
<keyword evidence="4 9" id="KW-0349">Heme</keyword>
<dbReference type="GO" id="GO:0020037">
    <property type="term" value="F:heme binding"/>
    <property type="evidence" value="ECO:0007669"/>
    <property type="project" value="InterPro"/>
</dbReference>
<dbReference type="PRINTS" id="PR00385">
    <property type="entry name" value="P450"/>
</dbReference>
<name>W4K3A2_HETIT</name>
<dbReference type="EMBL" id="KI925460">
    <property type="protein sequence ID" value="ETW79561.1"/>
    <property type="molecule type" value="Genomic_DNA"/>
</dbReference>
<dbReference type="eggNOG" id="KOG0156">
    <property type="taxonomic scope" value="Eukaryota"/>
</dbReference>
<dbReference type="SUPFAM" id="SSF48264">
    <property type="entry name" value="Cytochrome P450"/>
    <property type="match status" value="1"/>
</dbReference>
<dbReference type="InParanoid" id="W4K3A2"/>
<evidence type="ECO:0000256" key="9">
    <source>
        <dbReference type="PIRSR" id="PIRSR602401-1"/>
    </source>
</evidence>
<evidence type="ECO:0000256" key="2">
    <source>
        <dbReference type="ARBA" id="ARBA00005179"/>
    </source>
</evidence>
<dbReference type="PANTHER" id="PTHR46300">
    <property type="entry name" value="P450, PUTATIVE (EUROFUNG)-RELATED-RELATED"/>
    <property type="match status" value="1"/>
</dbReference>
<dbReference type="HOGENOM" id="CLU_001570_2_0_1"/>
<evidence type="ECO:0000313" key="10">
    <source>
        <dbReference type="EMBL" id="ETW79561.1"/>
    </source>
</evidence>
<dbReference type="InterPro" id="IPR036396">
    <property type="entry name" value="Cyt_P450_sf"/>
</dbReference>
<evidence type="ECO:0000256" key="3">
    <source>
        <dbReference type="ARBA" id="ARBA00010617"/>
    </source>
</evidence>
<comment type="cofactor">
    <cofactor evidence="1 9">
        <name>heme</name>
        <dbReference type="ChEBI" id="CHEBI:30413"/>
    </cofactor>
</comment>
<reference evidence="10 11" key="1">
    <citation type="journal article" date="2012" name="New Phytol.">
        <title>Insight into trade-off between wood decay and parasitism from the genome of a fungal forest pathogen.</title>
        <authorList>
            <person name="Olson A."/>
            <person name="Aerts A."/>
            <person name="Asiegbu F."/>
            <person name="Belbahri L."/>
            <person name="Bouzid O."/>
            <person name="Broberg A."/>
            <person name="Canback B."/>
            <person name="Coutinho P.M."/>
            <person name="Cullen D."/>
            <person name="Dalman K."/>
            <person name="Deflorio G."/>
            <person name="van Diepen L.T."/>
            <person name="Dunand C."/>
            <person name="Duplessis S."/>
            <person name="Durling M."/>
            <person name="Gonthier P."/>
            <person name="Grimwood J."/>
            <person name="Fossdal C.G."/>
            <person name="Hansson D."/>
            <person name="Henrissat B."/>
            <person name="Hietala A."/>
            <person name="Himmelstrand K."/>
            <person name="Hoffmeister D."/>
            <person name="Hogberg N."/>
            <person name="James T.Y."/>
            <person name="Karlsson M."/>
            <person name="Kohler A."/>
            <person name="Kues U."/>
            <person name="Lee Y.H."/>
            <person name="Lin Y.C."/>
            <person name="Lind M."/>
            <person name="Lindquist E."/>
            <person name="Lombard V."/>
            <person name="Lucas S."/>
            <person name="Lunden K."/>
            <person name="Morin E."/>
            <person name="Murat C."/>
            <person name="Park J."/>
            <person name="Raffaello T."/>
            <person name="Rouze P."/>
            <person name="Salamov A."/>
            <person name="Schmutz J."/>
            <person name="Solheim H."/>
            <person name="Stahlberg J."/>
            <person name="Velez H."/>
            <person name="de Vries R.P."/>
            <person name="Wiebenga A."/>
            <person name="Woodward S."/>
            <person name="Yakovlev I."/>
            <person name="Garbelotto M."/>
            <person name="Martin F."/>
            <person name="Grigoriev I.V."/>
            <person name="Stenlid J."/>
        </authorList>
    </citation>
    <scope>NUCLEOTIDE SEQUENCE [LARGE SCALE GENOMIC DNA]</scope>
    <source>
        <strain evidence="10 11">TC 32-1</strain>
    </source>
</reference>
<dbReference type="GO" id="GO:0005506">
    <property type="term" value="F:iron ion binding"/>
    <property type="evidence" value="ECO:0007669"/>
    <property type="project" value="InterPro"/>
</dbReference>
<gene>
    <name evidence="10" type="primary">cyp2</name>
    <name evidence="10" type="ORF">HETIRDRAFT_155828</name>
</gene>
<dbReference type="GO" id="GO:0016705">
    <property type="term" value="F:oxidoreductase activity, acting on paired donors, with incorporation or reduction of molecular oxygen"/>
    <property type="evidence" value="ECO:0007669"/>
    <property type="project" value="InterPro"/>
</dbReference>
<keyword evidence="11" id="KW-1185">Reference proteome</keyword>
<feature type="binding site" description="axial binding residue" evidence="9">
    <location>
        <position position="352"/>
    </location>
    <ligand>
        <name>heme</name>
        <dbReference type="ChEBI" id="CHEBI:30413"/>
    </ligand>
    <ligandPart>
        <name>Fe</name>
        <dbReference type="ChEBI" id="CHEBI:18248"/>
    </ligandPart>
</feature>
<comment type="pathway">
    <text evidence="2">Secondary metabolite biosynthesis.</text>
</comment>
<dbReference type="OrthoDB" id="2789670at2759"/>
<dbReference type="Proteomes" id="UP000030671">
    <property type="component" value="Unassembled WGS sequence"/>
</dbReference>
<keyword evidence="7 9" id="KW-0408">Iron</keyword>
<dbReference type="InterPro" id="IPR002401">
    <property type="entry name" value="Cyt_P450_E_grp-I"/>
</dbReference>
<dbReference type="STRING" id="747525.W4K3A2"/>
<dbReference type="Gene3D" id="1.10.630.10">
    <property type="entry name" value="Cytochrome P450"/>
    <property type="match status" value="1"/>
</dbReference>
<evidence type="ECO:0000256" key="6">
    <source>
        <dbReference type="ARBA" id="ARBA00023002"/>
    </source>
</evidence>
<keyword evidence="8" id="KW-0503">Monooxygenase</keyword>
<organism evidence="10 11">
    <name type="scientific">Heterobasidion irregulare (strain TC 32-1)</name>
    <dbReference type="NCBI Taxonomy" id="747525"/>
    <lineage>
        <taxon>Eukaryota</taxon>
        <taxon>Fungi</taxon>
        <taxon>Dikarya</taxon>
        <taxon>Basidiomycota</taxon>
        <taxon>Agaricomycotina</taxon>
        <taxon>Agaricomycetes</taxon>
        <taxon>Russulales</taxon>
        <taxon>Bondarzewiaceae</taxon>
        <taxon>Heterobasidion</taxon>
        <taxon>Heterobasidion annosum species complex</taxon>
    </lineage>
</organism>
<dbReference type="RefSeq" id="XP_009548139.1">
    <property type="nucleotide sequence ID" value="XM_009549844.1"/>
</dbReference>
<dbReference type="GO" id="GO:0004497">
    <property type="term" value="F:monooxygenase activity"/>
    <property type="evidence" value="ECO:0007669"/>
    <property type="project" value="UniProtKB-KW"/>
</dbReference>
<dbReference type="CDD" id="cd11065">
    <property type="entry name" value="CYP64-like"/>
    <property type="match status" value="1"/>
</dbReference>
<dbReference type="InterPro" id="IPR050364">
    <property type="entry name" value="Cytochrome_P450_fung"/>
</dbReference>
<evidence type="ECO:0000256" key="7">
    <source>
        <dbReference type="ARBA" id="ARBA00023004"/>
    </source>
</evidence>
<keyword evidence="6" id="KW-0560">Oxidoreductase</keyword>
<comment type="similarity">
    <text evidence="3">Belongs to the cytochrome P450 family.</text>
</comment>
<evidence type="ECO:0000256" key="4">
    <source>
        <dbReference type="ARBA" id="ARBA00022617"/>
    </source>
</evidence>
<evidence type="ECO:0000256" key="5">
    <source>
        <dbReference type="ARBA" id="ARBA00022723"/>
    </source>
</evidence>
<evidence type="ECO:0000256" key="8">
    <source>
        <dbReference type="ARBA" id="ARBA00023033"/>
    </source>
</evidence>
<protein>
    <submittedName>
        <fullName evidence="10">Cytochrome P450 CYP2</fullName>
    </submittedName>
</protein>